<evidence type="ECO:0000313" key="10">
    <source>
        <dbReference type="EMBL" id="QUT08096.1"/>
    </source>
</evidence>
<keyword evidence="4 8" id="KW-0812">Transmembrane</keyword>
<dbReference type="PANTHER" id="PTHR38035">
    <property type="entry name" value="UPF0070 PROTEIN YFGM"/>
    <property type="match status" value="1"/>
</dbReference>
<evidence type="ECO:0000256" key="2">
    <source>
        <dbReference type="ARBA" id="ARBA00004236"/>
    </source>
</evidence>
<protein>
    <submittedName>
        <fullName evidence="10">Tetratricopeptide repeat protein</fullName>
    </submittedName>
</protein>
<dbReference type="KEGG" id="spph:KFK14_03850"/>
<evidence type="ECO:0000256" key="7">
    <source>
        <dbReference type="ARBA" id="ARBA00023186"/>
    </source>
</evidence>
<dbReference type="InterPro" id="IPR026039">
    <property type="entry name" value="YfgM"/>
</dbReference>
<evidence type="ECO:0000256" key="1">
    <source>
        <dbReference type="ARBA" id="ARBA00004167"/>
    </source>
</evidence>
<sequence>MALTPQSNEAFLREVDDAVRQDQLLGFWKRYGRWIAILVAAGLAAFGGWLYWNHHSAGKSGETAEEMQGLLEVVAAGGAPDMKKLDALAKDGQPGYRATAMLAKAAVAVKKNDTKGAIAIFKGMAADSSLAKPYRDLGLIRQTALEFDSMKPQDVVDRLKPFAAAGDPWFGSAGEMTAVAYMKMRKPDLAGPLFAALAKDAQVPETVRSRARQMAGLLGVDAVDATVGIGEDGGANATSGG</sequence>
<dbReference type="Proteomes" id="UP000681425">
    <property type="component" value="Chromosome"/>
</dbReference>
<name>A0A975Q3T9_9SPHN</name>
<comment type="subcellular location">
    <subcellularLocation>
        <location evidence="2">Cell membrane</location>
    </subcellularLocation>
    <subcellularLocation>
        <location evidence="1">Membrane</location>
        <topology evidence="1">Single-pass membrane protein</topology>
    </subcellularLocation>
</comment>
<dbReference type="PANTHER" id="PTHR38035:SF1">
    <property type="entry name" value="ANCILLARY SECYEG TRANSLOCON SUBUNIT"/>
    <property type="match status" value="1"/>
</dbReference>
<organism evidence="10 11">
    <name type="scientific">Sphingobium phenoxybenzoativorans</name>
    <dbReference type="NCBI Taxonomy" id="1592790"/>
    <lineage>
        <taxon>Bacteria</taxon>
        <taxon>Pseudomonadati</taxon>
        <taxon>Pseudomonadota</taxon>
        <taxon>Alphaproteobacteria</taxon>
        <taxon>Sphingomonadales</taxon>
        <taxon>Sphingomonadaceae</taxon>
        <taxon>Sphingobium</taxon>
    </lineage>
</organism>
<proteinExistence type="predicted"/>
<keyword evidence="11" id="KW-1185">Reference proteome</keyword>
<dbReference type="RefSeq" id="WP_212611026.1">
    <property type="nucleotide sequence ID" value="NZ_CP073910.1"/>
</dbReference>
<keyword evidence="6 8" id="KW-0472">Membrane</keyword>
<evidence type="ECO:0000256" key="5">
    <source>
        <dbReference type="ARBA" id="ARBA00022989"/>
    </source>
</evidence>
<feature type="transmembrane region" description="Helical" evidence="8">
    <location>
        <begin position="31"/>
        <end position="52"/>
    </location>
</feature>
<dbReference type="GO" id="GO:0005886">
    <property type="term" value="C:plasma membrane"/>
    <property type="evidence" value="ECO:0007669"/>
    <property type="project" value="UniProtKB-SubCell"/>
</dbReference>
<evidence type="ECO:0000256" key="3">
    <source>
        <dbReference type="ARBA" id="ARBA00022475"/>
    </source>
</evidence>
<gene>
    <name evidence="10" type="ORF">KFK14_03850</name>
</gene>
<keyword evidence="5 8" id="KW-1133">Transmembrane helix</keyword>
<reference evidence="10" key="1">
    <citation type="submission" date="2021-04" db="EMBL/GenBank/DDBJ databases">
        <title>Isolation of p-tert-butylphenol degrading bacteria Sphingobium phenoxybenzoativorans Tas13 from active sludge.</title>
        <authorList>
            <person name="Li Y."/>
        </authorList>
    </citation>
    <scope>NUCLEOTIDE SEQUENCE</scope>
    <source>
        <strain evidence="10">Tas13</strain>
    </source>
</reference>
<dbReference type="AlphaFoldDB" id="A0A975Q3T9"/>
<evidence type="ECO:0000256" key="8">
    <source>
        <dbReference type="SAM" id="Phobius"/>
    </source>
</evidence>
<dbReference type="InterPro" id="IPR018704">
    <property type="entry name" value="SecYEG/CpoB_TPR"/>
</dbReference>
<dbReference type="EMBL" id="CP073910">
    <property type="protein sequence ID" value="QUT08096.1"/>
    <property type="molecule type" value="Genomic_DNA"/>
</dbReference>
<evidence type="ECO:0000256" key="4">
    <source>
        <dbReference type="ARBA" id="ARBA00022692"/>
    </source>
</evidence>
<keyword evidence="7" id="KW-0143">Chaperone</keyword>
<evidence type="ECO:0000256" key="6">
    <source>
        <dbReference type="ARBA" id="ARBA00023136"/>
    </source>
</evidence>
<feature type="domain" description="Ancillary SecYEG translocon subunit/Cell division coordinator CpoB TPR" evidence="9">
    <location>
        <begin position="27"/>
        <end position="159"/>
    </location>
</feature>
<evidence type="ECO:0000259" key="9">
    <source>
        <dbReference type="Pfam" id="PF09976"/>
    </source>
</evidence>
<dbReference type="Pfam" id="PF09976">
    <property type="entry name" value="TPR_21"/>
    <property type="match status" value="1"/>
</dbReference>
<evidence type="ECO:0000313" key="11">
    <source>
        <dbReference type="Proteomes" id="UP000681425"/>
    </source>
</evidence>
<accession>A0A975Q3T9</accession>
<keyword evidence="3" id="KW-1003">Cell membrane</keyword>
<dbReference type="GO" id="GO:0044877">
    <property type="term" value="F:protein-containing complex binding"/>
    <property type="evidence" value="ECO:0007669"/>
    <property type="project" value="InterPro"/>
</dbReference>